<dbReference type="Pfam" id="PF02518">
    <property type="entry name" value="HATPase_c"/>
    <property type="match status" value="1"/>
</dbReference>
<dbReference type="InterPro" id="IPR004358">
    <property type="entry name" value="Sig_transdc_His_kin-like_C"/>
</dbReference>
<dbReference type="SUPFAM" id="SSF55874">
    <property type="entry name" value="ATPase domain of HSP90 chaperone/DNA topoisomerase II/histidine kinase"/>
    <property type="match status" value="1"/>
</dbReference>
<accession>A0ABR9ZT71</accession>
<dbReference type="PROSITE" id="PS50109">
    <property type="entry name" value="HIS_KIN"/>
    <property type="match status" value="1"/>
</dbReference>
<evidence type="ECO:0000256" key="4">
    <source>
        <dbReference type="ARBA" id="ARBA00022777"/>
    </source>
</evidence>
<dbReference type="GO" id="GO:0005524">
    <property type="term" value="F:ATP binding"/>
    <property type="evidence" value="ECO:0007669"/>
    <property type="project" value="UniProtKB-KW"/>
</dbReference>
<protein>
    <recommendedName>
        <fullName evidence="2">histidine kinase</fullName>
        <ecNumber evidence="2">2.7.13.3</ecNumber>
    </recommendedName>
</protein>
<keyword evidence="4" id="KW-0808">Transferase</keyword>
<feature type="domain" description="Histidine kinase" evidence="7">
    <location>
        <begin position="191"/>
        <end position="416"/>
    </location>
</feature>
<keyword evidence="5" id="KW-0902">Two-component regulatory system</keyword>
<dbReference type="EC" id="2.7.13.3" evidence="2"/>
<comment type="caution">
    <text evidence="8">The sequence shown here is derived from an EMBL/GenBank/DDBJ whole genome shotgun (WGS) entry which is preliminary data.</text>
</comment>
<dbReference type="EMBL" id="JADKNH010000006">
    <property type="protein sequence ID" value="MBF4693635.1"/>
    <property type="molecule type" value="Genomic_DNA"/>
</dbReference>
<keyword evidence="4" id="KW-0418">Kinase</keyword>
<reference evidence="8 9" key="1">
    <citation type="submission" date="2020-11" db="EMBL/GenBank/DDBJ databases">
        <title>Fusibacter basophilias sp. nov.</title>
        <authorList>
            <person name="Qiu D."/>
        </authorList>
    </citation>
    <scope>NUCLEOTIDE SEQUENCE [LARGE SCALE GENOMIC DNA]</scope>
    <source>
        <strain evidence="8 9">Q10-2</strain>
    </source>
</reference>
<gene>
    <name evidence="8" type="ORF">ISU02_10905</name>
</gene>
<dbReference type="InterPro" id="IPR036890">
    <property type="entry name" value="HATPase_C_sf"/>
</dbReference>
<dbReference type="SMART" id="SM00387">
    <property type="entry name" value="HATPase_c"/>
    <property type="match status" value="1"/>
</dbReference>
<keyword evidence="6" id="KW-1133">Transmembrane helix</keyword>
<sequence length="428" mass="49825">MINQNSRQIEKTILVAVFTTFMGQIYFAPFGTEFRLTFAVVVLNILMLTFKEIKPLPTINLVGLLMFFVRSSVFVFNQNGTYLEAFQIYYPVVFFYIFYSIFFVLLDVRSFLKNPLILFLSIWICDSIPNIIEVIVRREWQSANFEHVIYTIIIIGLFRTIFTTILIYISNYYLQHIKERQNHQKFVEKIVLMSSLKTELFFLRKSKNDIEDAMRRSFEIYEKIQDGEEKTAILTVAKDIHEIKKDYTRVIAGIEKSIEETSSFQMSFFEILSIVTETNQKLAESKGKKIKFEISKFYNFKTNEYFALISVLNNLVVNAIEAIEHTGLISIYENLKDELIFISVYDDGIGIEEMDLNLIFEPGYSTKYNEINGIMSSGIGLTHVKYLVEDILEGKLVVESQKGISTKFDIVIPKICLVSEREDTENQQ</sequence>
<evidence type="ECO:0000313" key="9">
    <source>
        <dbReference type="Proteomes" id="UP000614200"/>
    </source>
</evidence>
<evidence type="ECO:0000256" key="3">
    <source>
        <dbReference type="ARBA" id="ARBA00022553"/>
    </source>
</evidence>
<dbReference type="RefSeq" id="WP_194701878.1">
    <property type="nucleotide sequence ID" value="NZ_JADKNH010000006.1"/>
</dbReference>
<evidence type="ECO:0000256" key="2">
    <source>
        <dbReference type="ARBA" id="ARBA00012438"/>
    </source>
</evidence>
<dbReference type="PANTHER" id="PTHR43547">
    <property type="entry name" value="TWO-COMPONENT HISTIDINE KINASE"/>
    <property type="match status" value="1"/>
</dbReference>
<keyword evidence="8" id="KW-0547">Nucleotide-binding</keyword>
<dbReference type="InterPro" id="IPR005467">
    <property type="entry name" value="His_kinase_dom"/>
</dbReference>
<feature type="transmembrane region" description="Helical" evidence="6">
    <location>
        <begin position="115"/>
        <end position="136"/>
    </location>
</feature>
<dbReference type="Proteomes" id="UP000614200">
    <property type="component" value="Unassembled WGS sequence"/>
</dbReference>
<evidence type="ECO:0000256" key="6">
    <source>
        <dbReference type="SAM" id="Phobius"/>
    </source>
</evidence>
<evidence type="ECO:0000256" key="5">
    <source>
        <dbReference type="ARBA" id="ARBA00023012"/>
    </source>
</evidence>
<dbReference type="PRINTS" id="PR00344">
    <property type="entry name" value="BCTRLSENSOR"/>
</dbReference>
<feature type="transmembrane region" description="Helical" evidence="6">
    <location>
        <begin position="12"/>
        <end position="28"/>
    </location>
</feature>
<dbReference type="PANTHER" id="PTHR43547:SF2">
    <property type="entry name" value="HYBRID SIGNAL TRANSDUCTION HISTIDINE KINASE C"/>
    <property type="match status" value="1"/>
</dbReference>
<feature type="transmembrane region" description="Helical" evidence="6">
    <location>
        <begin position="148"/>
        <end position="174"/>
    </location>
</feature>
<proteinExistence type="predicted"/>
<comment type="catalytic activity">
    <reaction evidence="1">
        <text>ATP + protein L-histidine = ADP + protein N-phospho-L-histidine.</text>
        <dbReference type="EC" id="2.7.13.3"/>
    </reaction>
</comment>
<keyword evidence="8" id="KW-0067">ATP-binding</keyword>
<feature type="transmembrane region" description="Helical" evidence="6">
    <location>
        <begin position="57"/>
        <end position="76"/>
    </location>
</feature>
<dbReference type="Gene3D" id="3.30.565.10">
    <property type="entry name" value="Histidine kinase-like ATPase, C-terminal domain"/>
    <property type="match status" value="1"/>
</dbReference>
<organism evidence="8 9">
    <name type="scientific">Fusibacter ferrireducens</name>
    <dbReference type="NCBI Taxonomy" id="2785058"/>
    <lineage>
        <taxon>Bacteria</taxon>
        <taxon>Bacillati</taxon>
        <taxon>Bacillota</taxon>
        <taxon>Clostridia</taxon>
        <taxon>Eubacteriales</taxon>
        <taxon>Eubacteriales Family XII. Incertae Sedis</taxon>
        <taxon>Fusibacter</taxon>
    </lineage>
</organism>
<keyword evidence="9" id="KW-1185">Reference proteome</keyword>
<keyword evidence="3" id="KW-0597">Phosphoprotein</keyword>
<keyword evidence="6" id="KW-0472">Membrane</keyword>
<keyword evidence="6" id="KW-0812">Transmembrane</keyword>
<name>A0ABR9ZT71_9FIRM</name>
<evidence type="ECO:0000313" key="8">
    <source>
        <dbReference type="EMBL" id="MBF4693635.1"/>
    </source>
</evidence>
<dbReference type="InterPro" id="IPR003594">
    <property type="entry name" value="HATPase_dom"/>
</dbReference>
<evidence type="ECO:0000256" key="1">
    <source>
        <dbReference type="ARBA" id="ARBA00000085"/>
    </source>
</evidence>
<feature type="transmembrane region" description="Helical" evidence="6">
    <location>
        <begin position="88"/>
        <end position="108"/>
    </location>
</feature>
<evidence type="ECO:0000259" key="7">
    <source>
        <dbReference type="PROSITE" id="PS50109"/>
    </source>
</evidence>